<protein>
    <submittedName>
        <fullName evidence="4">Ribokinase</fullName>
        <ecNumber evidence="4">2.7.1.15</ecNumber>
    </submittedName>
</protein>
<name>A0ABR0K7N4_9EURO</name>
<dbReference type="Pfam" id="PF00294">
    <property type="entry name" value="PfkB"/>
    <property type="match status" value="1"/>
</dbReference>
<keyword evidence="5" id="KW-1185">Reference proteome</keyword>
<feature type="domain" description="Carbohydrate kinase PfkB" evidence="3">
    <location>
        <begin position="8"/>
        <end position="330"/>
    </location>
</feature>
<proteinExistence type="predicted"/>
<dbReference type="GO" id="GO:0004747">
    <property type="term" value="F:ribokinase activity"/>
    <property type="evidence" value="ECO:0007669"/>
    <property type="project" value="UniProtKB-EC"/>
</dbReference>
<dbReference type="PANTHER" id="PTHR10584:SF166">
    <property type="entry name" value="RIBOKINASE"/>
    <property type="match status" value="1"/>
</dbReference>
<reference evidence="4 5" key="1">
    <citation type="submission" date="2023-08" db="EMBL/GenBank/DDBJ databases">
        <title>Black Yeasts Isolated from many extreme environments.</title>
        <authorList>
            <person name="Coleine C."/>
            <person name="Stajich J.E."/>
            <person name="Selbmann L."/>
        </authorList>
    </citation>
    <scope>NUCLEOTIDE SEQUENCE [LARGE SCALE GENOMIC DNA]</scope>
    <source>
        <strain evidence="4 5">CCFEE 5885</strain>
    </source>
</reference>
<keyword evidence="1 4" id="KW-0808">Transferase</keyword>
<evidence type="ECO:0000256" key="2">
    <source>
        <dbReference type="ARBA" id="ARBA00022777"/>
    </source>
</evidence>
<keyword evidence="2" id="KW-0418">Kinase</keyword>
<dbReference type="Proteomes" id="UP001345013">
    <property type="component" value="Unassembled WGS sequence"/>
</dbReference>
<evidence type="ECO:0000256" key="1">
    <source>
        <dbReference type="ARBA" id="ARBA00022679"/>
    </source>
</evidence>
<dbReference type="InterPro" id="IPR011611">
    <property type="entry name" value="PfkB_dom"/>
</dbReference>
<comment type="caution">
    <text evidence="4">The sequence shown here is derived from an EMBL/GenBank/DDBJ whole genome shotgun (WGS) entry which is preliminary data.</text>
</comment>
<organism evidence="4 5">
    <name type="scientific">Lithohypha guttulata</name>
    <dbReference type="NCBI Taxonomy" id="1690604"/>
    <lineage>
        <taxon>Eukaryota</taxon>
        <taxon>Fungi</taxon>
        <taxon>Dikarya</taxon>
        <taxon>Ascomycota</taxon>
        <taxon>Pezizomycotina</taxon>
        <taxon>Eurotiomycetes</taxon>
        <taxon>Chaetothyriomycetidae</taxon>
        <taxon>Chaetothyriales</taxon>
        <taxon>Trichomeriaceae</taxon>
        <taxon>Lithohypha</taxon>
    </lineage>
</organism>
<evidence type="ECO:0000259" key="3">
    <source>
        <dbReference type="Pfam" id="PF00294"/>
    </source>
</evidence>
<evidence type="ECO:0000313" key="5">
    <source>
        <dbReference type="Proteomes" id="UP001345013"/>
    </source>
</evidence>
<dbReference type="EMBL" id="JAVRRG010000082">
    <property type="protein sequence ID" value="KAK5089246.1"/>
    <property type="molecule type" value="Genomic_DNA"/>
</dbReference>
<dbReference type="InterPro" id="IPR029056">
    <property type="entry name" value="Ribokinase-like"/>
</dbReference>
<dbReference type="EC" id="2.7.1.15" evidence="4"/>
<dbReference type="Gene3D" id="3.40.1190.20">
    <property type="match status" value="1"/>
</dbReference>
<gene>
    <name evidence="4" type="primary">RBK1</name>
    <name evidence="4" type="ORF">LTR24_006390</name>
</gene>
<evidence type="ECO:0000313" key="4">
    <source>
        <dbReference type="EMBL" id="KAK5089246.1"/>
    </source>
</evidence>
<accession>A0ABR0K7N4</accession>
<dbReference type="PANTHER" id="PTHR10584">
    <property type="entry name" value="SUGAR KINASE"/>
    <property type="match status" value="1"/>
</dbReference>
<dbReference type="SUPFAM" id="SSF53613">
    <property type="entry name" value="Ribokinase-like"/>
    <property type="match status" value="1"/>
</dbReference>
<sequence length="373" mass="40797">MPRQVIGVIGALSDDTILITRRPLNHGTTVDAAYSTELGGRAANVAIAISRSCREKPPIDDGLLLEDHVDQNDDEIPEVRMVAAVVDGRRREEFSRWLRRNGVNADGVEVVEGEQKEQDKLTSIFDGEIGRTQSISSKGVSQNWTVGQFDTIERLGGGVRPDLVVLTMELHRDVVEHVINLASDEGVAVLVYAAPGSVLLADRYRKIEHLIGGDGDVAIILGYGTDELKIDVWPEMCEQLYSHKGIKNVVLKTGHFGAFIKNEDDEGFTSGYQTKGDVVDSSGSTATFVGIYAAQLVLRKNGWDIRAATEKANKANAICSTKVGYKDAVPWANELADFKLEALYDTIDDLKKRPKTKKSLPWQAKGSVPKGSH</sequence>